<name>A0AAD4QMX2_9AGAM</name>
<dbReference type="Proteomes" id="UP001203297">
    <property type="component" value="Unassembled WGS sequence"/>
</dbReference>
<dbReference type="PRINTS" id="PR00463">
    <property type="entry name" value="EP450I"/>
</dbReference>
<reference evidence="10" key="1">
    <citation type="journal article" date="2022" name="New Phytol.">
        <title>Evolutionary transition to the ectomycorrhizal habit in the genomes of a hyperdiverse lineage of mushroom-forming fungi.</title>
        <authorList>
            <person name="Looney B."/>
            <person name="Miyauchi S."/>
            <person name="Morin E."/>
            <person name="Drula E."/>
            <person name="Courty P.E."/>
            <person name="Kohler A."/>
            <person name="Kuo A."/>
            <person name="LaButti K."/>
            <person name="Pangilinan J."/>
            <person name="Lipzen A."/>
            <person name="Riley R."/>
            <person name="Andreopoulos W."/>
            <person name="He G."/>
            <person name="Johnson J."/>
            <person name="Nolan M."/>
            <person name="Tritt A."/>
            <person name="Barry K.W."/>
            <person name="Grigoriev I.V."/>
            <person name="Nagy L.G."/>
            <person name="Hibbett D."/>
            <person name="Henrissat B."/>
            <person name="Matheny P.B."/>
            <person name="Labbe J."/>
            <person name="Martin F.M."/>
        </authorList>
    </citation>
    <scope>NUCLEOTIDE SEQUENCE</scope>
    <source>
        <strain evidence="10">BPL690</strain>
    </source>
</reference>
<dbReference type="CDD" id="cd11065">
    <property type="entry name" value="CYP64-like"/>
    <property type="match status" value="1"/>
</dbReference>
<comment type="similarity">
    <text evidence="3">Belongs to the cytochrome P450 family.</text>
</comment>
<keyword evidence="9" id="KW-0732">Signal</keyword>
<comment type="pathway">
    <text evidence="2">Secondary metabolite biosynthesis.</text>
</comment>
<dbReference type="EMBL" id="WTXG01000021">
    <property type="protein sequence ID" value="KAI0299715.1"/>
    <property type="molecule type" value="Genomic_DNA"/>
</dbReference>
<feature type="chain" id="PRO_5042164156" evidence="9">
    <location>
        <begin position="24"/>
        <end position="500"/>
    </location>
</feature>
<keyword evidence="5" id="KW-0479">Metal-binding</keyword>
<dbReference type="InterPro" id="IPR002401">
    <property type="entry name" value="Cyt_P450_E_grp-I"/>
</dbReference>
<evidence type="ECO:0000256" key="2">
    <source>
        <dbReference type="ARBA" id="ARBA00005179"/>
    </source>
</evidence>
<protein>
    <submittedName>
        <fullName evidence="10">Cytochrome P450</fullName>
    </submittedName>
</protein>
<evidence type="ECO:0000313" key="10">
    <source>
        <dbReference type="EMBL" id="KAI0299715.1"/>
    </source>
</evidence>
<dbReference type="GO" id="GO:0016705">
    <property type="term" value="F:oxidoreductase activity, acting on paired donors, with incorporation or reduction of molecular oxygen"/>
    <property type="evidence" value="ECO:0007669"/>
    <property type="project" value="InterPro"/>
</dbReference>
<keyword evidence="8" id="KW-0503">Monooxygenase</keyword>
<keyword evidence="7" id="KW-0408">Iron</keyword>
<evidence type="ECO:0000313" key="11">
    <source>
        <dbReference type="Proteomes" id="UP001203297"/>
    </source>
</evidence>
<organism evidence="10 11">
    <name type="scientific">Multifurca ochricompacta</name>
    <dbReference type="NCBI Taxonomy" id="376703"/>
    <lineage>
        <taxon>Eukaryota</taxon>
        <taxon>Fungi</taxon>
        <taxon>Dikarya</taxon>
        <taxon>Basidiomycota</taxon>
        <taxon>Agaricomycotina</taxon>
        <taxon>Agaricomycetes</taxon>
        <taxon>Russulales</taxon>
        <taxon>Russulaceae</taxon>
        <taxon>Multifurca</taxon>
    </lineage>
</organism>
<dbReference type="PANTHER" id="PTHR46300">
    <property type="entry name" value="P450, PUTATIVE (EUROFUNG)-RELATED-RELATED"/>
    <property type="match status" value="1"/>
</dbReference>
<dbReference type="Gene3D" id="1.10.630.10">
    <property type="entry name" value="Cytochrome P450"/>
    <property type="match status" value="1"/>
</dbReference>
<feature type="signal peptide" evidence="9">
    <location>
        <begin position="1"/>
        <end position="23"/>
    </location>
</feature>
<dbReference type="SUPFAM" id="SSF48264">
    <property type="entry name" value="Cytochrome P450"/>
    <property type="match status" value="1"/>
</dbReference>
<sequence>MSFILSATNAFVLILVLVTLHWASKRKTRLPLPPGPKGWPLIGNLLDIPKANFGKVYTEWAMKYGKIVYADAAGQPMIIINDVDIANEILDKNGAISSDRPVMEMAGKLAGFGEWTSFLMYNTQMKESRKYMHRAIGTRGSLKRFDGLFESENRKFLKATLREPDNVQEHIRHYTGAVIARITYGYEAQDEGDPIIALAESILRSFSQFSEPGAYLVDFIPALKYIPAWFPGAGFKKEASAAKTILQELVDIPFQFSMNEMAEGTAPPSFVTDNMQTVTTDLAKRDLKWSASSLFTGTVSVQYTFFLAMTLFPEIQRKAHNEIDRVIGNDRLPCLADRDNLPYVCAIQDEIYRWRPVGSVGVPHKTTAADTYGGYHIPKGSIILPNIWHMLHDPAVYSNPDSFSPERFLATDGKHPEPNPRTCFFGFGRRASKGSQFADATVWLSIATALAVFRISKVVEGGVEITPEGKYTSSLVSHPEKFRCSIKPRSAWAEPLILQS</sequence>
<evidence type="ECO:0000256" key="6">
    <source>
        <dbReference type="ARBA" id="ARBA00023002"/>
    </source>
</evidence>
<dbReference type="AlphaFoldDB" id="A0AAD4QMX2"/>
<dbReference type="GO" id="GO:0020037">
    <property type="term" value="F:heme binding"/>
    <property type="evidence" value="ECO:0007669"/>
    <property type="project" value="InterPro"/>
</dbReference>
<accession>A0AAD4QMX2</accession>
<comment type="caution">
    <text evidence="10">The sequence shown here is derived from an EMBL/GenBank/DDBJ whole genome shotgun (WGS) entry which is preliminary data.</text>
</comment>
<proteinExistence type="inferred from homology"/>
<dbReference type="InterPro" id="IPR001128">
    <property type="entry name" value="Cyt_P450"/>
</dbReference>
<evidence type="ECO:0000256" key="4">
    <source>
        <dbReference type="ARBA" id="ARBA00022617"/>
    </source>
</evidence>
<evidence type="ECO:0000256" key="9">
    <source>
        <dbReference type="SAM" id="SignalP"/>
    </source>
</evidence>
<evidence type="ECO:0000256" key="8">
    <source>
        <dbReference type="ARBA" id="ARBA00023033"/>
    </source>
</evidence>
<dbReference type="GO" id="GO:0004497">
    <property type="term" value="F:monooxygenase activity"/>
    <property type="evidence" value="ECO:0007669"/>
    <property type="project" value="UniProtKB-KW"/>
</dbReference>
<comment type="cofactor">
    <cofactor evidence="1">
        <name>heme</name>
        <dbReference type="ChEBI" id="CHEBI:30413"/>
    </cofactor>
</comment>
<dbReference type="InterPro" id="IPR036396">
    <property type="entry name" value="Cyt_P450_sf"/>
</dbReference>
<evidence type="ECO:0000256" key="1">
    <source>
        <dbReference type="ARBA" id="ARBA00001971"/>
    </source>
</evidence>
<keyword evidence="4" id="KW-0349">Heme</keyword>
<dbReference type="GO" id="GO:0005506">
    <property type="term" value="F:iron ion binding"/>
    <property type="evidence" value="ECO:0007669"/>
    <property type="project" value="InterPro"/>
</dbReference>
<keyword evidence="11" id="KW-1185">Reference proteome</keyword>
<keyword evidence="6" id="KW-0560">Oxidoreductase</keyword>
<evidence type="ECO:0000256" key="7">
    <source>
        <dbReference type="ARBA" id="ARBA00023004"/>
    </source>
</evidence>
<dbReference type="Pfam" id="PF00067">
    <property type="entry name" value="p450"/>
    <property type="match status" value="1"/>
</dbReference>
<dbReference type="InterPro" id="IPR050364">
    <property type="entry name" value="Cytochrome_P450_fung"/>
</dbReference>
<evidence type="ECO:0000256" key="5">
    <source>
        <dbReference type="ARBA" id="ARBA00022723"/>
    </source>
</evidence>
<gene>
    <name evidence="10" type="ORF">B0F90DRAFT_1726587</name>
</gene>
<dbReference type="PANTHER" id="PTHR46300:SF7">
    <property type="entry name" value="P450, PUTATIVE (EUROFUNG)-RELATED"/>
    <property type="match status" value="1"/>
</dbReference>
<evidence type="ECO:0000256" key="3">
    <source>
        <dbReference type="ARBA" id="ARBA00010617"/>
    </source>
</evidence>